<dbReference type="EMBL" id="CP000237">
    <property type="protein sequence ID" value="ABD45607.1"/>
    <property type="molecule type" value="Genomic_DNA"/>
</dbReference>
<feature type="compositionally biased region" description="Basic and acidic residues" evidence="1">
    <location>
        <begin position="133"/>
        <end position="142"/>
    </location>
</feature>
<keyword evidence="2" id="KW-0812">Transmembrane</keyword>
<reference evidence="3 4" key="1">
    <citation type="journal article" date="2006" name="PLoS Genet.">
        <title>Comparative genomics of emerging human ehrlichiosis agents.</title>
        <authorList>
            <person name="Dunning Hotopp J.C."/>
            <person name="Lin M."/>
            <person name="Madupu R."/>
            <person name="Crabtree J."/>
            <person name="Angiuoli S.V."/>
            <person name="Eisen J.A."/>
            <person name="Seshadri R."/>
            <person name="Ren Q."/>
            <person name="Wu M."/>
            <person name="Utterback T.R."/>
            <person name="Smith S."/>
            <person name="Lewis M."/>
            <person name="Khouri H."/>
            <person name="Zhang C."/>
            <person name="Niu H."/>
            <person name="Lin Q."/>
            <person name="Ohashi N."/>
            <person name="Zhi N."/>
            <person name="Nelson W."/>
            <person name="Brinkac L.M."/>
            <person name="Dodson R.J."/>
            <person name="Rosovitz M.J."/>
            <person name="Sundaram J."/>
            <person name="Daugherty S.C."/>
            <person name="Davidsen T."/>
            <person name="Durkin A.S."/>
            <person name="Gwinn M."/>
            <person name="Haft D.H."/>
            <person name="Selengut J.D."/>
            <person name="Sullivan S.A."/>
            <person name="Zafar N."/>
            <person name="Zhou L."/>
            <person name="Benahmed F."/>
            <person name="Forberger H."/>
            <person name="Halpin R."/>
            <person name="Mulligan S."/>
            <person name="Robinson J."/>
            <person name="White O."/>
            <person name="Rikihisa Y."/>
            <person name="Tettelin H."/>
        </authorList>
    </citation>
    <scope>NUCLEOTIDE SEQUENCE [LARGE SCALE GENOMIC DNA]</scope>
    <source>
        <strain evidence="4">ATCC VR-367 / Miyayama</strain>
    </source>
</reference>
<feature type="transmembrane region" description="Helical" evidence="2">
    <location>
        <begin position="15"/>
        <end position="33"/>
    </location>
</feature>
<evidence type="ECO:0000256" key="1">
    <source>
        <dbReference type="SAM" id="MobiDB-lite"/>
    </source>
</evidence>
<proteinExistence type="predicted"/>
<dbReference type="RefSeq" id="WP_011452037.1">
    <property type="nucleotide sequence ID" value="NC_007798.1"/>
</dbReference>
<organism evidence="3 4">
    <name type="scientific">Ehrlichia sennetsu (strain ATCC VR-367 / Miyayama)</name>
    <name type="common">Neorickettsia sennetsu</name>
    <dbReference type="NCBI Taxonomy" id="222891"/>
    <lineage>
        <taxon>Bacteria</taxon>
        <taxon>Pseudomonadati</taxon>
        <taxon>Pseudomonadota</taxon>
        <taxon>Alphaproteobacteria</taxon>
        <taxon>Rickettsiales</taxon>
        <taxon>Anaplasmataceae</taxon>
        <taxon>Ehrlichia</taxon>
    </lineage>
</organism>
<keyword evidence="4" id="KW-1185">Reference proteome</keyword>
<gene>
    <name evidence="3" type="ordered locus">NSE_0653</name>
</gene>
<sequence length="142" mass="15705">MEQWDDEPEGAEGRQLQYVFILLVVAFCLNYFLRSSLIKIRDHAREQSGGYQERHEPKESPLPQIGPLYVIVLGWFLYFLVALVTGAVGLLGAPGNRLRMLLGSGGADAGQREDNLLSGEGSLTGTLDDPEPEEHTEGRDFS</sequence>
<dbReference type="Proteomes" id="UP000001942">
    <property type="component" value="Chromosome"/>
</dbReference>
<protein>
    <submittedName>
        <fullName evidence="3">Uncharacterized protein</fullName>
    </submittedName>
</protein>
<evidence type="ECO:0000256" key="2">
    <source>
        <dbReference type="SAM" id="Phobius"/>
    </source>
</evidence>
<dbReference type="KEGG" id="nse:NSE_0653"/>
<dbReference type="HOGENOM" id="CLU_1813768_0_0_5"/>
<accession>Q2GDB5</accession>
<dbReference type="OrthoDB" id="9882194at2"/>
<keyword evidence="2" id="KW-1133">Transmembrane helix</keyword>
<evidence type="ECO:0000313" key="3">
    <source>
        <dbReference type="EMBL" id="ABD45607.1"/>
    </source>
</evidence>
<dbReference type="AlphaFoldDB" id="Q2GDB5"/>
<feature type="compositionally biased region" description="Low complexity" evidence="1">
    <location>
        <begin position="116"/>
        <end position="127"/>
    </location>
</feature>
<name>Q2GDB5_EHRS3</name>
<feature type="transmembrane region" description="Helical" evidence="2">
    <location>
        <begin position="68"/>
        <end position="93"/>
    </location>
</feature>
<evidence type="ECO:0000313" key="4">
    <source>
        <dbReference type="Proteomes" id="UP000001942"/>
    </source>
</evidence>
<feature type="region of interest" description="Disordered" evidence="1">
    <location>
        <begin position="104"/>
        <end position="142"/>
    </location>
</feature>
<keyword evidence="2" id="KW-0472">Membrane</keyword>